<comment type="caution">
    <text evidence="1">The sequence shown here is derived from an EMBL/GenBank/DDBJ whole genome shotgun (WGS) entry which is preliminary data.</text>
</comment>
<organism evidence="1 2">
    <name type="scientific">Gordonibacter massiliensis</name>
    <name type="common">ex Traore et al. 2017</name>
    <dbReference type="NCBI Taxonomy" id="1841863"/>
    <lineage>
        <taxon>Bacteria</taxon>
        <taxon>Bacillati</taxon>
        <taxon>Actinomycetota</taxon>
        <taxon>Coriobacteriia</taxon>
        <taxon>Eggerthellales</taxon>
        <taxon>Eggerthellaceae</taxon>
        <taxon>Gordonibacter</taxon>
    </lineage>
</organism>
<dbReference type="PANTHER" id="PTHR35810">
    <property type="entry name" value="CYTOPLASMIC PROTEIN-RELATED"/>
    <property type="match status" value="1"/>
</dbReference>
<reference evidence="1 2" key="1">
    <citation type="submission" date="2020-08" db="EMBL/GenBank/DDBJ databases">
        <authorList>
            <person name="Liu C."/>
            <person name="Sun Q."/>
        </authorList>
    </citation>
    <scope>NUCLEOTIDE SEQUENCE [LARGE SCALE GENOMIC DNA]</scope>
    <source>
        <strain evidence="1 2">N22</strain>
    </source>
</reference>
<dbReference type="AlphaFoldDB" id="A0A842JLA4"/>
<dbReference type="Proteomes" id="UP000587396">
    <property type="component" value="Unassembled WGS sequence"/>
</dbReference>
<evidence type="ECO:0000313" key="1">
    <source>
        <dbReference type="EMBL" id="MBC2889950.1"/>
    </source>
</evidence>
<dbReference type="EMBL" id="JACMSE010000008">
    <property type="protein sequence ID" value="MBC2889950.1"/>
    <property type="molecule type" value="Genomic_DNA"/>
</dbReference>
<sequence length="89" mass="10217">MATLFDCSKQNISLHLRTVFSSGELTEEAVVKDFLTTASDGKQYRTKHYNLDAVISVGYRINSLRATQFRPWATRVLNAFARQRDFTQI</sequence>
<name>A0A842JLA4_9ACTN</name>
<evidence type="ECO:0000313" key="2">
    <source>
        <dbReference type="Proteomes" id="UP000587396"/>
    </source>
</evidence>
<dbReference type="InterPro" id="IPR011204">
    <property type="entry name" value="Virulence_RhuM-like"/>
</dbReference>
<dbReference type="PANTHER" id="PTHR35810:SF1">
    <property type="entry name" value="CYTOPLASMIC PROTEIN"/>
    <property type="match status" value="1"/>
</dbReference>
<protein>
    <submittedName>
        <fullName evidence="1">Virulence RhuM family protein</fullName>
    </submittedName>
</protein>
<dbReference type="Pfam" id="PF13310">
    <property type="entry name" value="Virulence_RhuM"/>
    <property type="match status" value="1"/>
</dbReference>
<gene>
    <name evidence="1" type="ORF">H7313_11445</name>
</gene>
<keyword evidence="2" id="KW-1185">Reference proteome</keyword>
<accession>A0A842JLA4</accession>
<proteinExistence type="predicted"/>